<dbReference type="PANTHER" id="PTHR41237:SF1">
    <property type="entry name" value="SMALL RIBOSOMAL SUBUNIT PROTEIN BS21M"/>
    <property type="match status" value="1"/>
</dbReference>
<name>A0A316TWW7_9BASI</name>
<dbReference type="GeneID" id="37015206"/>
<dbReference type="InterPro" id="IPR001911">
    <property type="entry name" value="Ribosomal_bS21"/>
</dbReference>
<gene>
    <name evidence="5" type="ORF">BCV69DRAFT_285686</name>
</gene>
<sequence>MMRGSQNLLRAATQCQALASGSAWRLASTSRLTAPPSQLSIPRHFSSARPWLQDQTIGQSSAPLSSQSQSDSAGPSPTSTSTSTAASSPSIDRQEWKEFGDVFTADVAASSGLSSSSSSGMRGRILTREEELEAEWANRPLLGTPPAKPHTGRTVQIDQAGRNVAVGYKILMATLNRNAVRRELKLTERYEKPNQMRVRKKSERHRRRFAEMIREKVKLVLEIKNRGG</sequence>
<evidence type="ECO:0000313" key="5">
    <source>
        <dbReference type="EMBL" id="PWN17807.1"/>
    </source>
</evidence>
<dbReference type="GO" id="GO:1990904">
    <property type="term" value="C:ribonucleoprotein complex"/>
    <property type="evidence" value="ECO:0007669"/>
    <property type="project" value="UniProtKB-KW"/>
</dbReference>
<evidence type="ECO:0000256" key="4">
    <source>
        <dbReference type="SAM" id="MobiDB-lite"/>
    </source>
</evidence>
<dbReference type="AlphaFoldDB" id="A0A316TWW7"/>
<dbReference type="GO" id="GO:0005840">
    <property type="term" value="C:ribosome"/>
    <property type="evidence" value="ECO:0007669"/>
    <property type="project" value="UniProtKB-KW"/>
</dbReference>
<evidence type="ECO:0008006" key="7">
    <source>
        <dbReference type="Google" id="ProtNLM"/>
    </source>
</evidence>
<proteinExistence type="inferred from homology"/>
<accession>A0A316TWW7</accession>
<dbReference type="Proteomes" id="UP000245942">
    <property type="component" value="Unassembled WGS sequence"/>
</dbReference>
<dbReference type="EMBL" id="KZ819340">
    <property type="protein sequence ID" value="PWN17807.1"/>
    <property type="molecule type" value="Genomic_DNA"/>
</dbReference>
<organism evidence="5 6">
    <name type="scientific">Pseudomicrostroma glucosiphilum</name>
    <dbReference type="NCBI Taxonomy" id="1684307"/>
    <lineage>
        <taxon>Eukaryota</taxon>
        <taxon>Fungi</taxon>
        <taxon>Dikarya</taxon>
        <taxon>Basidiomycota</taxon>
        <taxon>Ustilaginomycotina</taxon>
        <taxon>Exobasidiomycetes</taxon>
        <taxon>Microstromatales</taxon>
        <taxon>Microstromatales incertae sedis</taxon>
        <taxon>Pseudomicrostroma</taxon>
    </lineage>
</organism>
<keyword evidence="2" id="KW-0689">Ribosomal protein</keyword>
<evidence type="ECO:0000256" key="2">
    <source>
        <dbReference type="ARBA" id="ARBA00022980"/>
    </source>
</evidence>
<dbReference type="STRING" id="1684307.A0A316TWW7"/>
<dbReference type="PANTHER" id="PTHR41237">
    <property type="entry name" value="37S RIBOSOMAL PROTEIN MRP21, MITOCHONDRIAL"/>
    <property type="match status" value="1"/>
</dbReference>
<dbReference type="Pfam" id="PF01165">
    <property type="entry name" value="Ribosomal_S21"/>
    <property type="match status" value="1"/>
</dbReference>
<dbReference type="RefSeq" id="XP_025344967.1">
    <property type="nucleotide sequence ID" value="XM_025493472.1"/>
</dbReference>
<comment type="similarity">
    <text evidence="1">Belongs to the bacterial ribosomal protein bS21 family.</text>
</comment>
<reference evidence="5 6" key="1">
    <citation type="journal article" date="2018" name="Mol. Biol. Evol.">
        <title>Broad Genomic Sampling Reveals a Smut Pathogenic Ancestry of the Fungal Clade Ustilaginomycotina.</title>
        <authorList>
            <person name="Kijpornyongpan T."/>
            <person name="Mondo S.J."/>
            <person name="Barry K."/>
            <person name="Sandor L."/>
            <person name="Lee J."/>
            <person name="Lipzen A."/>
            <person name="Pangilinan J."/>
            <person name="LaButti K."/>
            <person name="Hainaut M."/>
            <person name="Henrissat B."/>
            <person name="Grigoriev I.V."/>
            <person name="Spatafora J.W."/>
            <person name="Aime M.C."/>
        </authorList>
    </citation>
    <scope>NUCLEOTIDE SEQUENCE [LARGE SCALE GENOMIC DNA]</scope>
    <source>
        <strain evidence="5 6">MCA 4718</strain>
    </source>
</reference>
<protein>
    <recommendedName>
        <fullName evidence="7">Ribosomal protein S21</fullName>
    </recommendedName>
</protein>
<feature type="compositionally biased region" description="Low complexity" evidence="4">
    <location>
        <begin position="58"/>
        <end position="90"/>
    </location>
</feature>
<dbReference type="InterPro" id="IPR052837">
    <property type="entry name" value="Mitoribosomal_bS21"/>
</dbReference>
<keyword evidence="3" id="KW-0687">Ribonucleoprotein</keyword>
<dbReference type="GO" id="GO:0006412">
    <property type="term" value="P:translation"/>
    <property type="evidence" value="ECO:0007669"/>
    <property type="project" value="InterPro"/>
</dbReference>
<evidence type="ECO:0000256" key="1">
    <source>
        <dbReference type="ARBA" id="ARBA00006640"/>
    </source>
</evidence>
<dbReference type="GO" id="GO:0003735">
    <property type="term" value="F:structural constituent of ribosome"/>
    <property type="evidence" value="ECO:0007669"/>
    <property type="project" value="InterPro"/>
</dbReference>
<evidence type="ECO:0000256" key="3">
    <source>
        <dbReference type="ARBA" id="ARBA00023274"/>
    </source>
</evidence>
<dbReference type="OrthoDB" id="2501249at2759"/>
<keyword evidence="6" id="KW-1185">Reference proteome</keyword>
<evidence type="ECO:0000313" key="6">
    <source>
        <dbReference type="Proteomes" id="UP000245942"/>
    </source>
</evidence>
<feature type="region of interest" description="Disordered" evidence="4">
    <location>
        <begin position="56"/>
        <end position="92"/>
    </location>
</feature>